<reference evidence="19 20" key="1">
    <citation type="journal article" date="2018" name="Front. Microbiol.">
        <title>Hydrolytic Capabilities as a Key to Environmental Success: Chitinolytic and Cellulolytic Acidobacteria From Acidic Sub-arctic Soils and Boreal Peatlands.</title>
        <authorList>
            <person name="Belova S.E."/>
            <person name="Ravin N.V."/>
            <person name="Pankratov T.A."/>
            <person name="Rakitin A.L."/>
            <person name="Ivanova A.A."/>
            <person name="Beletsky A.V."/>
            <person name="Mardanov A.V."/>
            <person name="Sinninghe Damste J.S."/>
            <person name="Dedysh S.N."/>
        </authorList>
    </citation>
    <scope>NUCLEOTIDE SEQUENCE [LARGE SCALE GENOMIC DNA]</scope>
    <source>
        <strain evidence="19 20">SBC82</strain>
    </source>
</reference>
<feature type="binding site" evidence="15">
    <location>
        <position position="133"/>
    </location>
    <ligand>
        <name>Mg(2+)</name>
        <dbReference type="ChEBI" id="CHEBI:18420"/>
    </ligand>
</feature>
<dbReference type="PROSITE" id="PS00886">
    <property type="entry name" value="ILVD_EDD_1"/>
    <property type="match status" value="1"/>
</dbReference>
<dbReference type="PANTHER" id="PTHR21000:SF5">
    <property type="entry name" value="DIHYDROXY-ACID DEHYDRATASE, MITOCHONDRIAL"/>
    <property type="match status" value="1"/>
</dbReference>
<dbReference type="GO" id="GO:0009099">
    <property type="term" value="P:L-valine biosynthetic process"/>
    <property type="evidence" value="ECO:0007669"/>
    <property type="project" value="UniProtKB-UniRule"/>
</dbReference>
<dbReference type="PANTHER" id="PTHR21000">
    <property type="entry name" value="DIHYDROXY-ACID DEHYDRATASE DAD"/>
    <property type="match status" value="1"/>
</dbReference>
<evidence type="ECO:0000256" key="8">
    <source>
        <dbReference type="ARBA" id="ARBA00023014"/>
    </source>
</evidence>
<dbReference type="InterPro" id="IPR050165">
    <property type="entry name" value="DHAD_IlvD/Edd"/>
</dbReference>
<evidence type="ECO:0000259" key="17">
    <source>
        <dbReference type="Pfam" id="PF00920"/>
    </source>
</evidence>
<dbReference type="SUPFAM" id="SSF52016">
    <property type="entry name" value="LeuD/IlvD-like"/>
    <property type="match status" value="1"/>
</dbReference>
<evidence type="ECO:0000256" key="13">
    <source>
        <dbReference type="ARBA" id="ARBA00029437"/>
    </source>
</evidence>
<comment type="catalytic activity">
    <reaction evidence="11">
        <text>(2R)-2,3-dihydroxy-3-methylbutanoate = 3-methyl-2-oxobutanoate + H2O</text>
        <dbReference type="Rhea" id="RHEA:24809"/>
        <dbReference type="ChEBI" id="CHEBI:11851"/>
        <dbReference type="ChEBI" id="CHEBI:15377"/>
        <dbReference type="ChEBI" id="CHEBI:49072"/>
        <dbReference type="EC" id="4.2.1.9"/>
    </reaction>
    <physiologicalReaction direction="left-to-right" evidence="11">
        <dbReference type="Rhea" id="RHEA:24810"/>
    </physiologicalReaction>
</comment>
<evidence type="ECO:0000256" key="7">
    <source>
        <dbReference type="ARBA" id="ARBA00023004"/>
    </source>
</evidence>
<dbReference type="AlphaFoldDB" id="A0A2Z5FUC5"/>
<evidence type="ECO:0000256" key="2">
    <source>
        <dbReference type="ARBA" id="ARBA00006486"/>
    </source>
</evidence>
<evidence type="ECO:0000256" key="5">
    <source>
        <dbReference type="ARBA" id="ARBA00022723"/>
    </source>
</evidence>
<evidence type="ECO:0000259" key="18">
    <source>
        <dbReference type="Pfam" id="PF24877"/>
    </source>
</evidence>
<evidence type="ECO:0000256" key="14">
    <source>
        <dbReference type="ARBA" id="ARBA00029490"/>
    </source>
</evidence>
<dbReference type="GO" id="GO:0051537">
    <property type="term" value="F:2 iron, 2 sulfur cluster binding"/>
    <property type="evidence" value="ECO:0007669"/>
    <property type="project" value="UniProtKB-UniRule"/>
</dbReference>
<dbReference type="EC" id="4.2.1.9" evidence="14 15"/>
<evidence type="ECO:0000256" key="1">
    <source>
        <dbReference type="ARBA" id="ARBA00001946"/>
    </source>
</evidence>
<keyword evidence="20" id="KW-1185">Reference proteome</keyword>
<keyword evidence="3 15" id="KW-0028">Amino-acid biosynthesis</keyword>
<keyword evidence="8 15" id="KW-0411">Iron-sulfur</keyword>
<evidence type="ECO:0000256" key="3">
    <source>
        <dbReference type="ARBA" id="ARBA00022605"/>
    </source>
</evidence>
<dbReference type="InterPro" id="IPR042096">
    <property type="entry name" value="Dihydro-acid_dehy_C"/>
</dbReference>
<dbReference type="InterPro" id="IPR004404">
    <property type="entry name" value="DihydroxyA_deHydtase"/>
</dbReference>
<gene>
    <name evidence="15" type="primary">ilvD</name>
    <name evidence="19" type="ORF">ACPOL_1113</name>
</gene>
<keyword evidence="4 15" id="KW-0001">2Fe-2S</keyword>
<evidence type="ECO:0000256" key="9">
    <source>
        <dbReference type="ARBA" id="ARBA00023239"/>
    </source>
</evidence>
<dbReference type="OrthoDB" id="9807077at2"/>
<dbReference type="EMBL" id="CP030840">
    <property type="protein sequence ID" value="AXC10463.1"/>
    <property type="molecule type" value="Genomic_DNA"/>
</dbReference>
<feature type="active site" description="Proton acceptor" evidence="15">
    <location>
        <position position="486"/>
    </location>
</feature>
<feature type="binding site" evidence="15">
    <location>
        <position position="459"/>
    </location>
    <ligand>
        <name>Mg(2+)</name>
        <dbReference type="ChEBI" id="CHEBI:18420"/>
    </ligand>
</feature>
<dbReference type="InterPro" id="IPR056740">
    <property type="entry name" value="ILV_EDD_C"/>
</dbReference>
<evidence type="ECO:0000256" key="16">
    <source>
        <dbReference type="SAM" id="MobiDB-lite"/>
    </source>
</evidence>
<evidence type="ECO:0000313" key="19">
    <source>
        <dbReference type="EMBL" id="AXC10463.1"/>
    </source>
</evidence>
<dbReference type="Pfam" id="PF00920">
    <property type="entry name" value="ILVD_EDD_N"/>
    <property type="match status" value="1"/>
</dbReference>
<dbReference type="InterPro" id="IPR037237">
    <property type="entry name" value="IlvD/EDD_N"/>
</dbReference>
<evidence type="ECO:0000313" key="20">
    <source>
        <dbReference type="Proteomes" id="UP000253606"/>
    </source>
</evidence>
<feature type="region of interest" description="Disordered" evidence="16">
    <location>
        <begin position="1"/>
        <end position="23"/>
    </location>
</feature>
<keyword evidence="5 15" id="KW-0479">Metal-binding</keyword>
<keyword evidence="10 15" id="KW-0100">Branched-chain amino acid biosynthesis</keyword>
<dbReference type="NCBIfam" id="NF002068">
    <property type="entry name" value="PRK00911.1"/>
    <property type="match status" value="1"/>
</dbReference>
<comment type="pathway">
    <text evidence="12 15">Amino-acid biosynthesis; L-valine biosynthesis; L-valine from pyruvate: step 3/4.</text>
</comment>
<dbReference type="KEGG" id="abas:ACPOL_1113"/>
<keyword evidence="6 15" id="KW-0460">Magnesium</keyword>
<organism evidence="19 20">
    <name type="scientific">Acidisarcina polymorpha</name>
    <dbReference type="NCBI Taxonomy" id="2211140"/>
    <lineage>
        <taxon>Bacteria</taxon>
        <taxon>Pseudomonadati</taxon>
        <taxon>Acidobacteriota</taxon>
        <taxon>Terriglobia</taxon>
        <taxon>Terriglobales</taxon>
        <taxon>Acidobacteriaceae</taxon>
        <taxon>Acidisarcina</taxon>
    </lineage>
</organism>
<feature type="domain" description="Dihydroxy-acid/6-phosphogluconate dehydratase N-terminal" evidence="17">
    <location>
        <begin position="44"/>
        <end position="365"/>
    </location>
</feature>
<evidence type="ECO:0000256" key="10">
    <source>
        <dbReference type="ARBA" id="ARBA00023304"/>
    </source>
</evidence>
<keyword evidence="9 15" id="KW-0456">Lyase</keyword>
<dbReference type="Gene3D" id="3.50.30.80">
    <property type="entry name" value="IlvD/EDD C-terminal domain-like"/>
    <property type="match status" value="1"/>
</dbReference>
<dbReference type="Pfam" id="PF24877">
    <property type="entry name" value="ILV_EDD_C"/>
    <property type="match status" value="1"/>
</dbReference>
<feature type="domain" description="Dihydroxy-acid/6-phosphogluconate dehydratase C-terminal" evidence="18">
    <location>
        <begin position="378"/>
        <end position="567"/>
    </location>
</feature>
<feature type="binding site" evidence="15">
    <location>
        <position position="59"/>
    </location>
    <ligand>
        <name>[2Fe-2S] cluster</name>
        <dbReference type="ChEBI" id="CHEBI:190135"/>
    </ligand>
</feature>
<dbReference type="NCBIfam" id="TIGR00110">
    <property type="entry name" value="ilvD"/>
    <property type="match status" value="1"/>
</dbReference>
<comment type="function">
    <text evidence="15">Functions in the biosynthesis of branched-chain amino acids. Catalyzes the dehydration of (2R,3R)-2,3-dihydroxy-3-methylpentanoate (2,3-dihydroxy-3-methylvalerate) into 2-oxo-3-methylpentanoate (2-oxo-3-methylvalerate) and of (2R)-2,3-dihydroxy-3-methylbutanoate (2,3-dihydroxyisovalerate) into 2-oxo-3-methylbutanoate (2-oxoisovalerate), the penultimate precursor to L-isoleucine and L-valine, respectively.</text>
</comment>
<proteinExistence type="inferred from homology"/>
<dbReference type="FunFam" id="3.50.30.80:FF:000001">
    <property type="entry name" value="Dihydroxy-acid dehydratase"/>
    <property type="match status" value="1"/>
</dbReference>
<comment type="cofactor">
    <cofactor evidence="15">
        <name>[2Fe-2S] cluster</name>
        <dbReference type="ChEBI" id="CHEBI:190135"/>
    </cofactor>
    <text evidence="15">Binds 1 [2Fe-2S] cluster per subunit. This cluster acts as a Lewis acid cofactor.</text>
</comment>
<dbReference type="GO" id="GO:0009097">
    <property type="term" value="P:isoleucine biosynthetic process"/>
    <property type="evidence" value="ECO:0007669"/>
    <property type="project" value="UniProtKB-UniRule"/>
</dbReference>
<comment type="pathway">
    <text evidence="13 15">Amino-acid biosynthesis; L-isoleucine biosynthesis; L-isoleucine from 2-oxobutanoate: step 3/4.</text>
</comment>
<dbReference type="SUPFAM" id="SSF143975">
    <property type="entry name" value="IlvD/EDD N-terminal domain-like"/>
    <property type="match status" value="1"/>
</dbReference>
<evidence type="ECO:0000256" key="11">
    <source>
        <dbReference type="ARBA" id="ARBA00029304"/>
    </source>
</evidence>
<dbReference type="UniPathway" id="UPA00049">
    <property type="reaction ID" value="UER00061"/>
</dbReference>
<dbReference type="PROSITE" id="PS00887">
    <property type="entry name" value="ILVD_EDD_2"/>
    <property type="match status" value="1"/>
</dbReference>
<dbReference type="GO" id="GO:0000287">
    <property type="term" value="F:magnesium ion binding"/>
    <property type="evidence" value="ECO:0007669"/>
    <property type="project" value="UniProtKB-UniRule"/>
</dbReference>
<evidence type="ECO:0000256" key="4">
    <source>
        <dbReference type="ARBA" id="ARBA00022714"/>
    </source>
</evidence>
<evidence type="ECO:0000256" key="15">
    <source>
        <dbReference type="HAMAP-Rule" id="MF_00012"/>
    </source>
</evidence>
<comment type="catalytic activity">
    <reaction evidence="15">
        <text>(2R,3R)-2,3-dihydroxy-3-methylpentanoate = (S)-3-methyl-2-oxopentanoate + H2O</text>
        <dbReference type="Rhea" id="RHEA:27694"/>
        <dbReference type="ChEBI" id="CHEBI:15377"/>
        <dbReference type="ChEBI" id="CHEBI:35146"/>
        <dbReference type="ChEBI" id="CHEBI:49258"/>
        <dbReference type="EC" id="4.2.1.9"/>
    </reaction>
</comment>
<feature type="binding site" evidence="15">
    <location>
        <position position="91"/>
    </location>
    <ligand>
        <name>Mg(2+)</name>
        <dbReference type="ChEBI" id="CHEBI:18420"/>
    </ligand>
</feature>
<protein>
    <recommendedName>
        <fullName evidence="14 15">Dihydroxy-acid dehydratase</fullName>
        <shortName evidence="15">DAD</shortName>
        <ecNumber evidence="14 15">4.2.1.9</ecNumber>
    </recommendedName>
</protein>
<dbReference type="Proteomes" id="UP000253606">
    <property type="component" value="Chromosome"/>
</dbReference>
<dbReference type="InterPro" id="IPR020558">
    <property type="entry name" value="DiOHA_6PGluconate_deHydtase_CS"/>
</dbReference>
<evidence type="ECO:0000256" key="6">
    <source>
        <dbReference type="ARBA" id="ARBA00022842"/>
    </source>
</evidence>
<name>A0A2Z5FUC5_9BACT</name>
<sequence>MGSNGTTGTRNPKQNSIPLTEGPNRAAARSYLRGIGFSKEDLHKPIIGIANTWTEIGPCNYHLRDVAEAVKEGIRAAGGTPMEFNTITISDGITMGTQGMKASLISREVIADSIELVSRGNLFDGVVAIAGCDKNLPGTVMALCRLDIPSLMLYGGSIAPGRVKGPDGKLTDITIQNVFEGIGAHARGQIDDAALEVLEAAACPGAGACGGQFTANTMAMACEFLGISPLGLSGVAALSPDKHAASKAAGELVMAAARNDLRPSKIITREGIENAIASVAASGGSTNAVLHFLAIAHEMGIPLSIDDFDRISEKTPLLCDLKPGGKYVATDYQNAGGSRLLAKRLIEAGLLHAEALNITGRSLAEEASLAVETPGQPVIRELDNAIKPTGGLVILKGNLAPDGAVVKVAGHKRLQHRGPARVFGTEEDAMAAVESGLIRPNDVVVIRYEGPKGGPGMREMLLVTAAIAGIAELSETVALITDGRFSGATRGLMAGHVAPEAAVGGPIAAVEEGDIIHIDIPDRKLTLEVSQGEIESRLRTWTAPEPRFARGVFRKYTDSVSSAAQGAVTN</sequence>
<evidence type="ECO:0000256" key="12">
    <source>
        <dbReference type="ARBA" id="ARBA00029436"/>
    </source>
</evidence>
<dbReference type="UniPathway" id="UPA00047">
    <property type="reaction ID" value="UER00057"/>
</dbReference>
<dbReference type="HAMAP" id="MF_00012">
    <property type="entry name" value="IlvD"/>
    <property type="match status" value="1"/>
</dbReference>
<keyword evidence="7 15" id="KW-0408">Iron</keyword>
<comment type="cofactor">
    <cofactor evidence="1 15">
        <name>Mg(2+)</name>
        <dbReference type="ChEBI" id="CHEBI:18420"/>
    </cofactor>
</comment>
<feature type="binding site" description="via carbamate group" evidence="15">
    <location>
        <position position="134"/>
    </location>
    <ligand>
        <name>Mg(2+)</name>
        <dbReference type="ChEBI" id="CHEBI:18420"/>
    </ligand>
</feature>
<dbReference type="GO" id="GO:0004160">
    <property type="term" value="F:dihydroxy-acid dehydratase activity"/>
    <property type="evidence" value="ECO:0007669"/>
    <property type="project" value="UniProtKB-UniRule"/>
</dbReference>
<accession>A0A2Z5FUC5</accession>
<dbReference type="RefSeq" id="WP_114206087.1">
    <property type="nucleotide sequence ID" value="NZ_CP030840.1"/>
</dbReference>
<comment type="subunit">
    <text evidence="15">Homodimer.</text>
</comment>
<comment type="similarity">
    <text evidence="2 15">Belongs to the IlvD/Edd family.</text>
</comment>
<feature type="compositionally biased region" description="Polar residues" evidence="16">
    <location>
        <begin position="1"/>
        <end position="18"/>
    </location>
</feature>
<comment type="caution">
    <text evidence="15">Lacks conserved residue(s) required for the propagation of feature annotation.</text>
</comment>
<dbReference type="InterPro" id="IPR000581">
    <property type="entry name" value="ILV_EDD_N"/>
</dbReference>
<feature type="modified residue" description="N6-carboxylysine" evidence="15">
    <location>
        <position position="134"/>
    </location>
</feature>